<dbReference type="InterPro" id="IPR008381">
    <property type="entry name" value="SDHAF3/Sdh7"/>
</dbReference>
<comment type="subunit">
    <text evidence="6">Interacts with the iron-sulfur protein subunit within the SDH catalytic dimer.</text>
</comment>
<dbReference type="GO" id="GO:0034553">
    <property type="term" value="P:mitochondrial respiratory chain complex II assembly"/>
    <property type="evidence" value="ECO:0007669"/>
    <property type="project" value="UniProtKB-UniRule"/>
</dbReference>
<evidence type="ECO:0000256" key="4">
    <source>
        <dbReference type="ARBA" id="ARBA00023128"/>
    </source>
</evidence>
<protein>
    <recommendedName>
        <fullName evidence="6">Succinate dehydrogenase assembly factor 3</fullName>
        <shortName evidence="6">SDH assembly factor 3</shortName>
        <shortName evidence="6">SDHAF3</shortName>
    </recommendedName>
</protein>
<evidence type="ECO:0000256" key="1">
    <source>
        <dbReference type="ARBA" id="ARBA00004305"/>
    </source>
</evidence>
<evidence type="ECO:0000313" key="7">
    <source>
        <dbReference type="EMBL" id="CCA27695.1"/>
    </source>
</evidence>
<sequence length="106" mass="12600">MPHRHDVLRLYKNILTLHQSQLDPQLRVIGDQYVREEFKRHKNATTEYISSFLTEWKQYEETLRLKSKTRIGENLDKSMQSMLSEEQKTQLRNLKETAGSLFDSSS</sequence>
<dbReference type="EMBL" id="FR824640">
    <property type="protein sequence ID" value="CCA27695.1"/>
    <property type="molecule type" value="Genomic_DNA"/>
</dbReference>
<reference evidence="7" key="2">
    <citation type="submission" date="2011-02" db="EMBL/GenBank/DDBJ databases">
        <authorList>
            <person name="MacLean D."/>
        </authorList>
    </citation>
    <scope>NUCLEOTIDE SEQUENCE</scope>
</reference>
<keyword evidence="5 6" id="KW-0143">Chaperone</keyword>
<dbReference type="GO" id="GO:0005758">
    <property type="term" value="C:mitochondrial intermembrane space"/>
    <property type="evidence" value="ECO:0007669"/>
    <property type="project" value="TreeGrafter"/>
</dbReference>
<keyword evidence="4 6" id="KW-0496">Mitochondrion</keyword>
<comment type="subcellular location">
    <subcellularLocation>
        <location evidence="1 6">Mitochondrion matrix</location>
    </subcellularLocation>
</comment>
<dbReference type="PANTHER" id="PTHR13137">
    <property type="entry name" value="DC11 ACN9 HOMOLOG"/>
    <property type="match status" value="1"/>
</dbReference>
<dbReference type="AlphaFoldDB" id="F0X1K3"/>
<reference evidence="7" key="1">
    <citation type="journal article" date="2011" name="PLoS Biol.">
        <title>Gene gain and loss during evolution of obligate parasitism in the white rust pathogen of Arabidopsis thaliana.</title>
        <authorList>
            <person name="Kemen E."/>
            <person name="Gardiner A."/>
            <person name="Schultz-Larsen T."/>
            <person name="Kemen A.C."/>
            <person name="Balmuth A.L."/>
            <person name="Robert-Seilaniantz A."/>
            <person name="Bailey K."/>
            <person name="Holub E."/>
            <person name="Studholme D.J."/>
            <person name="Maclean D."/>
            <person name="Jones J.D."/>
        </authorList>
    </citation>
    <scope>NUCLEOTIDE SEQUENCE</scope>
</reference>
<evidence type="ECO:0000256" key="5">
    <source>
        <dbReference type="ARBA" id="ARBA00023186"/>
    </source>
</evidence>
<evidence type="ECO:0000256" key="6">
    <source>
        <dbReference type="RuleBase" id="RU368039"/>
    </source>
</evidence>
<dbReference type="PANTHER" id="PTHR13137:SF6">
    <property type="entry name" value="SUCCINATE DEHYDROGENASE ASSEMBLY FACTOR 3, MITOCHONDRIAL"/>
    <property type="match status" value="1"/>
</dbReference>
<proteinExistence type="inferred from homology"/>
<gene>
    <name evidence="7" type="primary">AlNc14C636G12308</name>
    <name evidence="7" type="ORF">ALNC14_138390</name>
</gene>
<organism evidence="7">
    <name type="scientific">Albugo laibachii Nc14</name>
    <dbReference type="NCBI Taxonomy" id="890382"/>
    <lineage>
        <taxon>Eukaryota</taxon>
        <taxon>Sar</taxon>
        <taxon>Stramenopiles</taxon>
        <taxon>Oomycota</taxon>
        <taxon>Peronosporomycetes</taxon>
        <taxon>Albuginales</taxon>
        <taxon>Albuginaceae</taxon>
        <taxon>Albugo</taxon>
    </lineage>
</organism>
<keyword evidence="3" id="KW-0809">Transit peptide</keyword>
<accession>F0X1K3</accession>
<dbReference type="GO" id="GO:0005759">
    <property type="term" value="C:mitochondrial matrix"/>
    <property type="evidence" value="ECO:0007669"/>
    <property type="project" value="UniProtKB-SubCell"/>
</dbReference>
<dbReference type="CDD" id="cd20270">
    <property type="entry name" value="Complex1_LYR_SDHAF3_LYRM10"/>
    <property type="match status" value="1"/>
</dbReference>
<comment type="function">
    <text evidence="6">Plays an essential role in the assembly of succinate dehydrogenase (SDH), an enzyme complex (also referred to as respiratory complex II) that is a component of both the tricarboxylic acid (TCA) cycle and the mitochondrial electron transport chain, and which couples the oxidation of succinate to fumarate with the reduction of ubiquinone (coenzyme Q) to ubiquinol. Promotes maturation of the iron-sulfur protein subunit of the SDH catalytic dimer, protecting it from the deleterious effects of oxidants. May act together with SDHAF1.</text>
</comment>
<comment type="similarity">
    <text evidence="2 6">Belongs to the complex I LYR family. SDHAF3 subfamily.</text>
</comment>
<name>F0X1K3_9STRA</name>
<dbReference type="GO" id="GO:0006105">
    <property type="term" value="P:succinate metabolic process"/>
    <property type="evidence" value="ECO:0007669"/>
    <property type="project" value="TreeGrafter"/>
</dbReference>
<dbReference type="HOGENOM" id="CLU_102310_2_2_1"/>
<evidence type="ECO:0000256" key="2">
    <source>
        <dbReference type="ARBA" id="ARBA00006020"/>
    </source>
</evidence>
<dbReference type="Pfam" id="PF13233">
    <property type="entry name" value="Complex1_LYR_2"/>
    <property type="match status" value="1"/>
</dbReference>
<dbReference type="SMR" id="F0X1K3"/>
<evidence type="ECO:0000256" key="3">
    <source>
        <dbReference type="ARBA" id="ARBA00022946"/>
    </source>
</evidence>